<evidence type="ECO:0000256" key="1">
    <source>
        <dbReference type="ARBA" id="ARBA00023242"/>
    </source>
</evidence>
<dbReference type="PANTHER" id="PTHR46910:SF18">
    <property type="entry name" value="ZN(II)2CYS6 TRANSCRIPTION FACTOR (EUROFUNG)"/>
    <property type="match status" value="1"/>
</dbReference>
<protein>
    <recommendedName>
        <fullName evidence="3">Zn(2)-C6 fungal-type domain-containing protein</fullName>
    </recommendedName>
</protein>
<accession>A0AAE1M0U7</accession>
<dbReference type="InterPro" id="IPR050987">
    <property type="entry name" value="AtrR-like"/>
</dbReference>
<dbReference type="InterPro" id="IPR001138">
    <property type="entry name" value="Zn2Cys6_DnaBD"/>
</dbReference>
<keyword evidence="5" id="KW-1185">Reference proteome</keyword>
<dbReference type="InterPro" id="IPR036864">
    <property type="entry name" value="Zn2-C6_fun-type_DNA-bd_sf"/>
</dbReference>
<feature type="region of interest" description="Disordered" evidence="2">
    <location>
        <begin position="56"/>
        <end position="91"/>
    </location>
</feature>
<evidence type="ECO:0000256" key="2">
    <source>
        <dbReference type="SAM" id="MobiDB-lite"/>
    </source>
</evidence>
<dbReference type="PROSITE" id="PS50048">
    <property type="entry name" value="ZN2_CY6_FUNGAL_2"/>
    <property type="match status" value="1"/>
</dbReference>
<dbReference type="RefSeq" id="XP_062757157.1">
    <property type="nucleotide sequence ID" value="XM_062898507.1"/>
</dbReference>
<dbReference type="EMBL" id="JAWRVG010000012">
    <property type="protein sequence ID" value="KAK4077170.1"/>
    <property type="molecule type" value="Genomic_DNA"/>
</dbReference>
<reference evidence="4" key="1">
    <citation type="submission" date="2023-11" db="EMBL/GenBank/DDBJ databases">
        <title>The genome sequences of three competitors of mushroom-forming fungi.</title>
        <authorList>
            <person name="Beijen E."/>
            <person name="Ohm R.A."/>
        </authorList>
    </citation>
    <scope>NUCLEOTIDE SEQUENCE</scope>
    <source>
        <strain evidence="4">CBS 100526</strain>
    </source>
</reference>
<evidence type="ECO:0000313" key="4">
    <source>
        <dbReference type="EMBL" id="KAK4077170.1"/>
    </source>
</evidence>
<dbReference type="GO" id="GO:0000981">
    <property type="term" value="F:DNA-binding transcription factor activity, RNA polymerase II-specific"/>
    <property type="evidence" value="ECO:0007669"/>
    <property type="project" value="InterPro"/>
</dbReference>
<feature type="domain" description="Zn(2)-C6 fungal-type" evidence="3">
    <location>
        <begin position="20"/>
        <end position="52"/>
    </location>
</feature>
<dbReference type="Gene3D" id="4.10.240.10">
    <property type="entry name" value="Zn(2)-C6 fungal-type DNA-binding domain"/>
    <property type="match status" value="1"/>
</dbReference>
<gene>
    <name evidence="4" type="ORF">Triagg1_4137</name>
</gene>
<dbReference type="Proteomes" id="UP001273209">
    <property type="component" value="Unassembled WGS sequence"/>
</dbReference>
<dbReference type="SMART" id="SM00066">
    <property type="entry name" value="GAL4"/>
    <property type="match status" value="1"/>
</dbReference>
<proteinExistence type="predicted"/>
<dbReference type="SUPFAM" id="SSF57701">
    <property type="entry name" value="Zn2/Cys6 DNA-binding domain"/>
    <property type="match status" value="1"/>
</dbReference>
<dbReference type="AlphaFoldDB" id="A0AAE1M0U7"/>
<keyword evidence="1" id="KW-0539">Nucleus</keyword>
<evidence type="ECO:0000313" key="5">
    <source>
        <dbReference type="Proteomes" id="UP001273209"/>
    </source>
</evidence>
<name>A0AAE1M0U7_9HYPO</name>
<dbReference type="GO" id="GO:0008270">
    <property type="term" value="F:zinc ion binding"/>
    <property type="evidence" value="ECO:0007669"/>
    <property type="project" value="InterPro"/>
</dbReference>
<dbReference type="PANTHER" id="PTHR46910">
    <property type="entry name" value="TRANSCRIPTION FACTOR PDR1"/>
    <property type="match status" value="1"/>
</dbReference>
<sequence>MADQSPRENPKPKQRRISRACDYCHRRSIRCRPSEDGAGCQNCKDFAQNCTYHRKPRRRGVPARGGSGGPSANRHVVEGLPDLESSRSPSQGDLRIIPEIQQPGPNANANASPQSQSAWRAPYIVSQATVVDLVELYFEIVYPIFPFFHQPSFTRKISRAEYNTNQSLFATTMAVCALVGGRVRDGSVMNPRWDVQALQRETLPDTFYAEAKRQLLDNGLENSDFNILRGHAIMAITAIQNGKIRDMHHHLGIYHTFMAMDGLHDEFWSIYTLDIFTSVVWGGVIRSREQQANVAYPAEVDDQYISDGGIVRPGLSPSGLSPPIARLVLTAQSDCWLSGWNFITDLYRVLEHALARFRDRRRSFMSEIIDDQSTVTGTSVRDKVLRMYLNLPECFKNTPAMAFNQKQDLFGFQAANITASLQLLRITLFAAGGASIAERCEIASDVVDAFSSIPVQYCLTISKPLLHHLGGIGAILGSVFEEPLSEAEYNRVRSVMLSMARLLENLETIHRSSSASEKLRSQVSRIDEYMAAQRQQSRPPLEDAPVNAAVQQVVPVDSARGGAHNYEQVGTEITGDWSFLVPPDLLGDLTWNFDFGGVFT</sequence>
<dbReference type="CDD" id="cd12148">
    <property type="entry name" value="fungal_TF_MHR"/>
    <property type="match status" value="1"/>
</dbReference>
<organism evidence="4 5">
    <name type="scientific">Trichoderma aggressivum f. europaeum</name>
    <dbReference type="NCBI Taxonomy" id="173218"/>
    <lineage>
        <taxon>Eukaryota</taxon>
        <taxon>Fungi</taxon>
        <taxon>Dikarya</taxon>
        <taxon>Ascomycota</taxon>
        <taxon>Pezizomycotina</taxon>
        <taxon>Sordariomycetes</taxon>
        <taxon>Hypocreomycetidae</taxon>
        <taxon>Hypocreales</taxon>
        <taxon>Hypocreaceae</taxon>
        <taxon>Trichoderma</taxon>
    </lineage>
</organism>
<comment type="caution">
    <text evidence="4">The sequence shown here is derived from an EMBL/GenBank/DDBJ whole genome shotgun (WGS) entry which is preliminary data.</text>
</comment>
<evidence type="ECO:0000259" key="3">
    <source>
        <dbReference type="PROSITE" id="PS50048"/>
    </source>
</evidence>
<dbReference type="GeneID" id="87918412"/>
<dbReference type="CDD" id="cd00067">
    <property type="entry name" value="GAL4"/>
    <property type="match status" value="1"/>
</dbReference>